<evidence type="ECO:0000313" key="10">
    <source>
        <dbReference type="Proteomes" id="UP001565200"/>
    </source>
</evidence>
<keyword evidence="5" id="KW-0812">Transmembrane</keyword>
<evidence type="ECO:0000256" key="5">
    <source>
        <dbReference type="ARBA" id="ARBA00022692"/>
    </source>
</evidence>
<sequence>MNRSITTFLTSLLISSFACMGETRTISLEECRDLAINNNKELRMAHMRQQGAHYQRKAAFTKYLPKISATGMYMRTGDEISLLSDEQKNSLSHLGDMVQIPGLPLNALGEKLNDALRTDTRNMTAAAIMLTQPIYMGGKIRAYNKITSYAEQIAGDQADLQLQDLIVEVDETYWKIVELHSKKELAEGYIKLIQTLDSDVTQLIHEGFATKADGLSVKVKLNEAKVTLIQVDNGLSIMRMLMCQLCGLDMNTDLRLADENTTGPSYVLMPDCGNLNEWHGRPELRMLEKSIKINEEKVKIARSEFLPSVALTGGYMLSNPSVFNGFEKKFNGTWNVGVAVNIPILTWGERSYKAKEAKTNVMISRLHIEEIEEKIELQVSQCRQKATEAHERYVAAIGNREEADENLRCANYRLKEGIIPVSNVIEAQTAWLSAHSDLISASVDERLASLYLLKSLGLIK</sequence>
<dbReference type="PANTHER" id="PTHR30026">
    <property type="entry name" value="OUTER MEMBRANE PROTEIN TOLC"/>
    <property type="match status" value="1"/>
</dbReference>
<dbReference type="RefSeq" id="WP_148464645.1">
    <property type="nucleotide sequence ID" value="NZ_JBCLPP010000001.1"/>
</dbReference>
<evidence type="ECO:0000256" key="7">
    <source>
        <dbReference type="ARBA" id="ARBA00023237"/>
    </source>
</evidence>
<dbReference type="Proteomes" id="UP001565200">
    <property type="component" value="Unassembled WGS sequence"/>
</dbReference>
<keyword evidence="6" id="KW-0472">Membrane</keyword>
<gene>
    <name evidence="9" type="ORF">AAK873_00010</name>
</gene>
<evidence type="ECO:0000256" key="6">
    <source>
        <dbReference type="ARBA" id="ARBA00023136"/>
    </source>
</evidence>
<evidence type="ECO:0000256" key="4">
    <source>
        <dbReference type="ARBA" id="ARBA00022452"/>
    </source>
</evidence>
<dbReference type="EMBL" id="JBCLPP010000001">
    <property type="protein sequence ID" value="MEY8243995.1"/>
    <property type="molecule type" value="Genomic_DNA"/>
</dbReference>
<evidence type="ECO:0000313" key="9">
    <source>
        <dbReference type="EMBL" id="MEY8243995.1"/>
    </source>
</evidence>
<evidence type="ECO:0000256" key="2">
    <source>
        <dbReference type="ARBA" id="ARBA00007613"/>
    </source>
</evidence>
<dbReference type="Gene3D" id="1.20.1600.10">
    <property type="entry name" value="Outer membrane efflux proteins (OEP)"/>
    <property type="match status" value="1"/>
</dbReference>
<keyword evidence="8" id="KW-0732">Signal</keyword>
<feature type="signal peptide" evidence="8">
    <location>
        <begin position="1"/>
        <end position="20"/>
    </location>
</feature>
<feature type="chain" id="PRO_5045650970" evidence="8">
    <location>
        <begin position="21"/>
        <end position="460"/>
    </location>
</feature>
<accession>A0ABV4CUT4</accession>
<evidence type="ECO:0000256" key="1">
    <source>
        <dbReference type="ARBA" id="ARBA00004442"/>
    </source>
</evidence>
<comment type="similarity">
    <text evidence="2">Belongs to the outer membrane factor (OMF) (TC 1.B.17) family.</text>
</comment>
<keyword evidence="10" id="KW-1185">Reference proteome</keyword>
<dbReference type="Pfam" id="PF02321">
    <property type="entry name" value="OEP"/>
    <property type="match status" value="2"/>
</dbReference>
<proteinExistence type="inferred from homology"/>
<protein>
    <submittedName>
        <fullName evidence="9">TolC family protein</fullName>
    </submittedName>
</protein>
<dbReference type="PROSITE" id="PS51257">
    <property type="entry name" value="PROKAR_LIPOPROTEIN"/>
    <property type="match status" value="1"/>
</dbReference>
<keyword evidence="3" id="KW-0813">Transport</keyword>
<dbReference type="InterPro" id="IPR003423">
    <property type="entry name" value="OMP_efflux"/>
</dbReference>
<organism evidence="9 10">
    <name type="scientific">Heminiphilus faecis</name>
    <dbReference type="NCBI Taxonomy" id="2601703"/>
    <lineage>
        <taxon>Bacteria</taxon>
        <taxon>Pseudomonadati</taxon>
        <taxon>Bacteroidota</taxon>
        <taxon>Bacteroidia</taxon>
        <taxon>Bacteroidales</taxon>
        <taxon>Muribaculaceae</taxon>
        <taxon>Heminiphilus</taxon>
    </lineage>
</organism>
<dbReference type="PANTHER" id="PTHR30026:SF20">
    <property type="entry name" value="OUTER MEMBRANE PROTEIN TOLC"/>
    <property type="match status" value="1"/>
</dbReference>
<reference evidence="9 10" key="1">
    <citation type="submission" date="2024-03" db="EMBL/GenBank/DDBJ databases">
        <title>Mouse gut bacterial collection (mGBC) of GemPharmatech.</title>
        <authorList>
            <person name="He Y."/>
            <person name="Dong L."/>
            <person name="Wu D."/>
            <person name="Gao X."/>
            <person name="Lin Z."/>
        </authorList>
    </citation>
    <scope>NUCLEOTIDE SEQUENCE [LARGE SCALE GENOMIC DNA]</scope>
    <source>
        <strain evidence="9 10">54-13</strain>
    </source>
</reference>
<evidence type="ECO:0000256" key="3">
    <source>
        <dbReference type="ARBA" id="ARBA00022448"/>
    </source>
</evidence>
<name>A0ABV4CUT4_9BACT</name>
<evidence type="ECO:0000256" key="8">
    <source>
        <dbReference type="SAM" id="SignalP"/>
    </source>
</evidence>
<dbReference type="SUPFAM" id="SSF56954">
    <property type="entry name" value="Outer membrane efflux proteins (OEP)"/>
    <property type="match status" value="1"/>
</dbReference>
<comment type="subcellular location">
    <subcellularLocation>
        <location evidence="1">Cell outer membrane</location>
    </subcellularLocation>
</comment>
<comment type="caution">
    <text evidence="9">The sequence shown here is derived from an EMBL/GenBank/DDBJ whole genome shotgun (WGS) entry which is preliminary data.</text>
</comment>
<keyword evidence="7" id="KW-0998">Cell outer membrane</keyword>
<dbReference type="InterPro" id="IPR051906">
    <property type="entry name" value="TolC-like"/>
</dbReference>
<keyword evidence="4" id="KW-1134">Transmembrane beta strand</keyword>